<dbReference type="Pfam" id="PF14518">
    <property type="entry name" value="Haem_oxygenas_2"/>
    <property type="match status" value="1"/>
</dbReference>
<proteinExistence type="predicted"/>
<protein>
    <submittedName>
        <fullName evidence="1">Iron-containing redox enzyme family protein</fullName>
    </submittedName>
</protein>
<evidence type="ECO:0000313" key="1">
    <source>
        <dbReference type="EMBL" id="RKH57541.1"/>
    </source>
</evidence>
<dbReference type="OrthoDB" id="3523588at2"/>
<dbReference type="SMART" id="SM01236">
    <property type="entry name" value="Haem_oxygenase_2"/>
    <property type="match status" value="1"/>
</dbReference>
<keyword evidence="2" id="KW-1185">Reference proteome</keyword>
<comment type="caution">
    <text evidence="1">The sequence shown here is derived from an EMBL/GenBank/DDBJ whole genome shotgun (WGS) entry which is preliminary data.</text>
</comment>
<dbReference type="InterPro" id="IPR016084">
    <property type="entry name" value="Haem_Oase-like_multi-hlx"/>
</dbReference>
<dbReference type="Gene3D" id="1.20.910.10">
    <property type="entry name" value="Heme oxygenase-like"/>
    <property type="match status" value="1"/>
</dbReference>
<accession>A0A3A8PRT5</accession>
<name>A0A3A8PRT5_9BACT</name>
<dbReference type="Proteomes" id="UP000282656">
    <property type="component" value="Unassembled WGS sequence"/>
</dbReference>
<evidence type="ECO:0000313" key="2">
    <source>
        <dbReference type="Proteomes" id="UP000282656"/>
    </source>
</evidence>
<dbReference type="RefSeq" id="WP_120553009.1">
    <property type="nucleotide sequence ID" value="NZ_RAWM01000221.1"/>
</dbReference>
<organism evidence="1 2">
    <name type="scientific">Corallococcus interemptor</name>
    <dbReference type="NCBI Taxonomy" id="2316720"/>
    <lineage>
        <taxon>Bacteria</taxon>
        <taxon>Pseudomonadati</taxon>
        <taxon>Myxococcota</taxon>
        <taxon>Myxococcia</taxon>
        <taxon>Myxococcales</taxon>
        <taxon>Cystobacterineae</taxon>
        <taxon>Myxococcaceae</taxon>
        <taxon>Corallococcus</taxon>
    </lineage>
</organism>
<dbReference type="SUPFAM" id="SSF48613">
    <property type="entry name" value="Heme oxygenase-like"/>
    <property type="match status" value="1"/>
</dbReference>
<sequence length="268" mass="29738">MSSPDAVSHGTAVEVFPVSPLKNEDASRRYQPAALKLTPHPLWMETMLGALKPAWDAACMPTLFRETAEGRHPDLSAWQRFLVRCFPIVENFPKYMGLSLAKTTYGVRPGDASIRRWLLQNLGVEARHAEWWIDWMQASGVDAPRAFEAPWTPEVQALHQHLMATCLGGSLAEGVAASNWAIEGVTGVWTRAVVEPFTAYARDGVRVDAISLRWLRAHARYDDAHPDEALEILKLSTDVTTGEPARVERAAHRSLTLLARVFESCGEA</sequence>
<dbReference type="EMBL" id="RAWM01000221">
    <property type="protein sequence ID" value="RKH57541.1"/>
    <property type="molecule type" value="Genomic_DNA"/>
</dbReference>
<gene>
    <name evidence="1" type="ORF">D7X96_38195</name>
</gene>
<reference evidence="2" key="1">
    <citation type="submission" date="2018-09" db="EMBL/GenBank/DDBJ databases">
        <authorList>
            <person name="Livingstone P.G."/>
            <person name="Whitworth D.E."/>
        </authorList>
    </citation>
    <scope>NUCLEOTIDE SEQUENCE [LARGE SCALE GENOMIC DNA]</scope>
    <source>
        <strain evidence="2">AB047A</strain>
    </source>
</reference>
<dbReference type="AlphaFoldDB" id="A0A3A8PRT5"/>